<comment type="caution">
    <text evidence="3">The sequence shown here is derived from an EMBL/GenBank/DDBJ whole genome shotgun (WGS) entry which is preliminary data.</text>
</comment>
<evidence type="ECO:0000259" key="2">
    <source>
        <dbReference type="Pfam" id="PF07885"/>
    </source>
</evidence>
<dbReference type="Gene3D" id="1.10.287.70">
    <property type="match status" value="1"/>
</dbReference>
<keyword evidence="1" id="KW-0812">Transmembrane</keyword>
<accession>A0ABU2ZIM4</accession>
<keyword evidence="3" id="KW-0407">Ion channel</keyword>
<evidence type="ECO:0000256" key="1">
    <source>
        <dbReference type="SAM" id="Phobius"/>
    </source>
</evidence>
<dbReference type="RefSeq" id="WP_311341038.1">
    <property type="nucleotide sequence ID" value="NZ_JAVRHS010000007.1"/>
</dbReference>
<keyword evidence="1" id="KW-0472">Membrane</keyword>
<feature type="transmembrane region" description="Helical" evidence="1">
    <location>
        <begin position="84"/>
        <end position="102"/>
    </location>
</feature>
<dbReference type="Pfam" id="PF07885">
    <property type="entry name" value="Ion_trans_2"/>
    <property type="match status" value="1"/>
</dbReference>
<protein>
    <submittedName>
        <fullName evidence="3">Potassium channel family protein</fullName>
    </submittedName>
</protein>
<dbReference type="GO" id="GO:0034220">
    <property type="term" value="P:monoatomic ion transmembrane transport"/>
    <property type="evidence" value="ECO:0007669"/>
    <property type="project" value="UniProtKB-KW"/>
</dbReference>
<keyword evidence="4" id="KW-1185">Reference proteome</keyword>
<keyword evidence="3" id="KW-0813">Transport</keyword>
<dbReference type="SUPFAM" id="SSF81324">
    <property type="entry name" value="Voltage-gated potassium channels"/>
    <property type="match status" value="1"/>
</dbReference>
<gene>
    <name evidence="3" type="ORF">RM533_09700</name>
</gene>
<organism evidence="3 4">
    <name type="scientific">Croceicoccus esteveae</name>
    <dbReference type="NCBI Taxonomy" id="3075597"/>
    <lineage>
        <taxon>Bacteria</taxon>
        <taxon>Pseudomonadati</taxon>
        <taxon>Pseudomonadota</taxon>
        <taxon>Alphaproteobacteria</taxon>
        <taxon>Sphingomonadales</taxon>
        <taxon>Erythrobacteraceae</taxon>
        <taxon>Croceicoccus</taxon>
    </lineage>
</organism>
<keyword evidence="1" id="KW-1133">Transmembrane helix</keyword>
<name>A0ABU2ZIM4_9SPHN</name>
<keyword evidence="3" id="KW-0406">Ion transport</keyword>
<sequence>MIAAISLAVVLFVASLWLHIWLIRCARLVAGEPKTQPTRLTAAYLLVLMSHLAVAALFAAGFAFAIELGLGGFKQRDAVDAMDLFYYSLINITTVGLGNIYPEGHLRAMTGIESLTGFLLISCTAQFVFQTMSGKEN</sequence>
<dbReference type="Proteomes" id="UP001259803">
    <property type="component" value="Unassembled WGS sequence"/>
</dbReference>
<dbReference type="InterPro" id="IPR013099">
    <property type="entry name" value="K_chnl_dom"/>
</dbReference>
<feature type="transmembrane region" description="Helical" evidence="1">
    <location>
        <begin position="41"/>
        <end position="64"/>
    </location>
</feature>
<feature type="domain" description="Potassium channel" evidence="2">
    <location>
        <begin position="61"/>
        <end position="132"/>
    </location>
</feature>
<reference evidence="3 4" key="1">
    <citation type="submission" date="2023-09" db="EMBL/GenBank/DDBJ databases">
        <authorList>
            <person name="Rey-Velasco X."/>
        </authorList>
    </citation>
    <scope>NUCLEOTIDE SEQUENCE [LARGE SCALE GENOMIC DNA]</scope>
    <source>
        <strain evidence="3 4">F390</strain>
    </source>
</reference>
<proteinExistence type="predicted"/>
<evidence type="ECO:0000313" key="4">
    <source>
        <dbReference type="Proteomes" id="UP001259803"/>
    </source>
</evidence>
<evidence type="ECO:0000313" key="3">
    <source>
        <dbReference type="EMBL" id="MDT0576462.1"/>
    </source>
</evidence>
<dbReference type="EMBL" id="JAVRHS010000007">
    <property type="protein sequence ID" value="MDT0576462.1"/>
    <property type="molecule type" value="Genomic_DNA"/>
</dbReference>